<keyword evidence="3" id="KW-1185">Reference proteome</keyword>
<dbReference type="Proteomes" id="UP000052978">
    <property type="component" value="Unassembled WGS sequence"/>
</dbReference>
<feature type="compositionally biased region" description="Basic and acidic residues" evidence="1">
    <location>
        <begin position="13"/>
        <end position="22"/>
    </location>
</feature>
<dbReference type="AlphaFoldDB" id="S7NNU1"/>
<protein>
    <submittedName>
        <fullName evidence="2">Uncharacterized protein</fullName>
    </submittedName>
</protein>
<accession>S7NNU1</accession>
<dbReference type="EMBL" id="KE164659">
    <property type="protein sequence ID" value="EPQ19349.1"/>
    <property type="molecule type" value="Genomic_DNA"/>
</dbReference>
<reference evidence="2 3" key="1">
    <citation type="journal article" date="2013" name="Nat. Commun.">
        <title>Genome analysis reveals insights into physiology and longevity of the Brandt's bat Myotis brandtii.</title>
        <authorList>
            <person name="Seim I."/>
            <person name="Fang X."/>
            <person name="Xiong Z."/>
            <person name="Lobanov A.V."/>
            <person name="Huang Z."/>
            <person name="Ma S."/>
            <person name="Feng Y."/>
            <person name="Turanov A.A."/>
            <person name="Zhu Y."/>
            <person name="Lenz T.L."/>
            <person name="Gerashchenko M.V."/>
            <person name="Fan D."/>
            <person name="Hee Yim S."/>
            <person name="Yao X."/>
            <person name="Jordan D."/>
            <person name="Xiong Y."/>
            <person name="Ma Y."/>
            <person name="Lyapunov A.N."/>
            <person name="Chen G."/>
            <person name="Kulakova O.I."/>
            <person name="Sun Y."/>
            <person name="Lee S.G."/>
            <person name="Bronson R.T."/>
            <person name="Moskalev A.A."/>
            <person name="Sunyaev S.R."/>
            <person name="Zhang G."/>
            <person name="Krogh A."/>
            <person name="Wang J."/>
            <person name="Gladyshev V.N."/>
        </authorList>
    </citation>
    <scope>NUCLEOTIDE SEQUENCE [LARGE SCALE GENOMIC DNA]</scope>
</reference>
<name>S7NNU1_MYOBR</name>
<sequence>MPMRPLSLGLKRRLTDSEELRNKVPRARSQTEDLGSDRCGANSEGPSPTSLTQGSALTPQA</sequence>
<evidence type="ECO:0000256" key="1">
    <source>
        <dbReference type="SAM" id="MobiDB-lite"/>
    </source>
</evidence>
<evidence type="ECO:0000313" key="3">
    <source>
        <dbReference type="Proteomes" id="UP000052978"/>
    </source>
</evidence>
<proteinExistence type="predicted"/>
<feature type="region of interest" description="Disordered" evidence="1">
    <location>
        <begin position="1"/>
        <end position="61"/>
    </location>
</feature>
<evidence type="ECO:0000313" key="2">
    <source>
        <dbReference type="EMBL" id="EPQ19349.1"/>
    </source>
</evidence>
<gene>
    <name evidence="2" type="ORF">D623_10012144</name>
</gene>
<organism evidence="2 3">
    <name type="scientific">Myotis brandtii</name>
    <name type="common">Brandt's bat</name>
    <dbReference type="NCBI Taxonomy" id="109478"/>
    <lineage>
        <taxon>Eukaryota</taxon>
        <taxon>Metazoa</taxon>
        <taxon>Chordata</taxon>
        <taxon>Craniata</taxon>
        <taxon>Vertebrata</taxon>
        <taxon>Euteleostomi</taxon>
        <taxon>Mammalia</taxon>
        <taxon>Eutheria</taxon>
        <taxon>Laurasiatheria</taxon>
        <taxon>Chiroptera</taxon>
        <taxon>Yangochiroptera</taxon>
        <taxon>Vespertilionidae</taxon>
        <taxon>Myotis</taxon>
    </lineage>
</organism>
<feature type="compositionally biased region" description="Polar residues" evidence="1">
    <location>
        <begin position="44"/>
        <end position="61"/>
    </location>
</feature>